<dbReference type="EMBL" id="MVGC01000200">
    <property type="protein sequence ID" value="RJE21872.1"/>
    <property type="molecule type" value="Genomic_DNA"/>
</dbReference>
<dbReference type="STRING" id="2070753.A0A3A2ZFD3"/>
<dbReference type="AlphaFoldDB" id="A0A3A2ZFD3"/>
<evidence type="ECO:0000313" key="2">
    <source>
        <dbReference type="Proteomes" id="UP000266188"/>
    </source>
</evidence>
<dbReference type="PANTHER" id="PTHR35394:SF5">
    <property type="entry name" value="DUF3176 DOMAIN-CONTAINING PROTEIN"/>
    <property type="match status" value="1"/>
</dbReference>
<dbReference type="OrthoDB" id="5376804at2759"/>
<comment type="caution">
    <text evidence="1">The sequence shown here is derived from an EMBL/GenBank/DDBJ whole genome shotgun (WGS) entry which is preliminary data.</text>
</comment>
<dbReference type="InterPro" id="IPR021514">
    <property type="entry name" value="DUF3176"/>
</dbReference>
<dbReference type="Proteomes" id="UP000266188">
    <property type="component" value="Unassembled WGS sequence"/>
</dbReference>
<accession>A0A3A2ZFD3</accession>
<dbReference type="PANTHER" id="PTHR35394">
    <property type="entry name" value="DUF3176 DOMAIN-CONTAINING PROTEIN"/>
    <property type="match status" value="1"/>
</dbReference>
<gene>
    <name evidence="1" type="ORF">PHISCL_05790</name>
</gene>
<keyword evidence="2" id="KW-1185">Reference proteome</keyword>
<name>A0A3A2ZFD3_9EURO</name>
<sequence length="627" mass="68993">MVTLLGVYDGHPIFNWHGVTLNALVSVLSVSMKAALSYATAECIGQWKWNLFSRGNRPLIDFERIDLASRGPLGSIRVICKTRGSMPVRLGALLVLLAIAVDPFSQQLVQFRQGTEFILRLNHTRAENMRAERYIRGNIIYENDDTISRPHRMAGKASAVVDLSMQGSILGGFSHSLHSIHQQADVRCPTGRCTWPSFKTLGVCHLCYNLTTDLKKVDGFGKVTGPLLMGTDALPMNDSSAFVLPNGHFLANINGCPGDITGMQSCTYSAPDISLTTVTSPTMTSFGSGDPNKTNRMQELDTLIWATSMIYLDPIELRHTSAKWPDVPIRASECAIYYCAQSINSRIDGNTIYENATQDPQVKRDPDSWQPIFTPIDEKYVPENIPPGNKMSSLEWNERYSVIKREDLVLHNPENSSSPKYVLAESAVKSISSYFPSLLTANLTGSPNVTAAIAKKLGEHAVSYNGARMSYSTSEPPALENIYELNEEVDFHGTFAALGASMTNEIRRNGDFERSLYDRPVYGLIGVGTTYYSVEWGWISLHAVVLCGGLLFWMLTVRNSSGCPPWKSSSLAVMNQGRTTGQVLEGSETMRDMERAARGHKVSIVSTSTAVPAMWEHRSGTDAPVGP</sequence>
<evidence type="ECO:0000313" key="1">
    <source>
        <dbReference type="EMBL" id="RJE21872.1"/>
    </source>
</evidence>
<protein>
    <submittedName>
        <fullName evidence="1">Uncharacterized protein</fullName>
    </submittedName>
</protein>
<organism evidence="1 2">
    <name type="scientific">Aspergillus sclerotialis</name>
    <dbReference type="NCBI Taxonomy" id="2070753"/>
    <lineage>
        <taxon>Eukaryota</taxon>
        <taxon>Fungi</taxon>
        <taxon>Dikarya</taxon>
        <taxon>Ascomycota</taxon>
        <taxon>Pezizomycotina</taxon>
        <taxon>Eurotiomycetes</taxon>
        <taxon>Eurotiomycetidae</taxon>
        <taxon>Eurotiales</taxon>
        <taxon>Aspergillaceae</taxon>
        <taxon>Aspergillus</taxon>
        <taxon>Aspergillus subgen. Polypaecilum</taxon>
    </lineage>
</organism>
<proteinExistence type="predicted"/>
<dbReference type="Pfam" id="PF11374">
    <property type="entry name" value="DUF3176"/>
    <property type="match status" value="1"/>
</dbReference>
<reference evidence="2" key="1">
    <citation type="submission" date="2017-02" db="EMBL/GenBank/DDBJ databases">
        <authorList>
            <person name="Tafer H."/>
            <person name="Lopandic K."/>
        </authorList>
    </citation>
    <scope>NUCLEOTIDE SEQUENCE [LARGE SCALE GENOMIC DNA]</scope>
    <source>
        <strain evidence="2">CBS 366.77</strain>
    </source>
</reference>